<dbReference type="InterPro" id="IPR036388">
    <property type="entry name" value="WH-like_DNA-bd_sf"/>
</dbReference>
<dbReference type="Gene3D" id="1.10.10.10">
    <property type="entry name" value="Winged helix-like DNA-binding domain superfamily/Winged helix DNA-binding domain"/>
    <property type="match status" value="1"/>
</dbReference>
<evidence type="ECO:0000259" key="1">
    <source>
        <dbReference type="Pfam" id="PF13545"/>
    </source>
</evidence>
<organism evidence="2 3">
    <name type="scientific">Bifidobacterium amazonense</name>
    <dbReference type="NCBI Taxonomy" id="2809027"/>
    <lineage>
        <taxon>Bacteria</taxon>
        <taxon>Bacillati</taxon>
        <taxon>Actinomycetota</taxon>
        <taxon>Actinomycetes</taxon>
        <taxon>Bifidobacteriales</taxon>
        <taxon>Bifidobacteriaceae</taxon>
        <taxon>Bifidobacterium</taxon>
    </lineage>
</organism>
<proteinExistence type="predicted"/>
<evidence type="ECO:0000313" key="3">
    <source>
        <dbReference type="Proteomes" id="UP000710815"/>
    </source>
</evidence>
<gene>
    <name evidence="2" type="ORF">JS533_003460</name>
</gene>
<dbReference type="Pfam" id="PF13545">
    <property type="entry name" value="HTH_Crp_2"/>
    <property type="match status" value="1"/>
</dbReference>
<name>A0ABS9VTE2_9BIFI</name>
<dbReference type="EMBL" id="JAFEJT020000009">
    <property type="protein sequence ID" value="MCH9275334.1"/>
    <property type="molecule type" value="Genomic_DNA"/>
</dbReference>
<feature type="domain" description="HTH crp-type" evidence="1">
    <location>
        <begin position="34"/>
        <end position="75"/>
    </location>
</feature>
<dbReference type="RefSeq" id="WP_241513138.1">
    <property type="nucleotide sequence ID" value="NZ_JAFEJT020000009.1"/>
</dbReference>
<comment type="caution">
    <text evidence="2">The sequence shown here is derived from an EMBL/GenBank/DDBJ whole genome shotgun (WGS) entry which is preliminary data.</text>
</comment>
<reference evidence="2 3" key="2">
    <citation type="journal article" date="2021" name="Syst. Appl. Microbiol.">
        <title>Phylogenetic classification of ten novel species belonging to the genus Bifidobacterium comprising B. phasiani sp. nov., B. pongonis sp. nov., B. saguinibicoloris sp. nov., B. colobi sp. nov., B. simiiventris sp. nov., B. santillanense sp. nov., B. miconis sp. nov., B. amazonense sp. nov., B. pluvialisilvae sp. nov., and B. miconisargentati sp. nov.</title>
        <authorList>
            <person name="Lugli G.A."/>
            <person name="Calvete-Torre I."/>
            <person name="Alessandri G."/>
            <person name="Milani C."/>
            <person name="Turroni F."/>
            <person name="Laiolo P."/>
            <person name="Ossiprandi M.C."/>
            <person name="Margolles A."/>
            <person name="Ruiz L."/>
            <person name="Ventura M."/>
        </authorList>
    </citation>
    <scope>NUCLEOTIDE SEQUENCE [LARGE SCALE GENOMIC DNA]</scope>
    <source>
        <strain evidence="2 3">MA1</strain>
    </source>
</reference>
<keyword evidence="3" id="KW-1185">Reference proteome</keyword>
<evidence type="ECO:0000313" key="2">
    <source>
        <dbReference type="EMBL" id="MCH9275334.1"/>
    </source>
</evidence>
<sequence>MSRRVRVVLGDGDRRFLESMVSSGEHKARAIARARVLLMLDEPDGVSPLSRAEIADRCGVSVETVRRVAGQWRDTHDVRAVT</sequence>
<protein>
    <submittedName>
        <fullName evidence="2">Helix-turn-helix domain-containing protein</fullName>
    </submittedName>
</protein>
<dbReference type="Proteomes" id="UP000710815">
    <property type="component" value="Unassembled WGS sequence"/>
</dbReference>
<reference evidence="2 3" key="1">
    <citation type="journal article" date="2021" name="Environ. Microbiol.">
        <title>Genetic insights into the dark matter of the mammalian gut microbiota through targeted genome reconstruction.</title>
        <authorList>
            <person name="Lugli G.A."/>
            <person name="Alessandri G."/>
            <person name="Milani C."/>
            <person name="Viappiani A."/>
            <person name="Fontana F."/>
            <person name="Tarracchini C."/>
            <person name="Mancabelli L."/>
            <person name="Argentini C."/>
            <person name="Ruiz L."/>
            <person name="Margolles A."/>
            <person name="van Sinderen D."/>
            <person name="Turroni F."/>
            <person name="Ventura M."/>
        </authorList>
    </citation>
    <scope>NUCLEOTIDE SEQUENCE [LARGE SCALE GENOMIC DNA]</scope>
    <source>
        <strain evidence="2 3">MA1</strain>
    </source>
</reference>
<dbReference type="InterPro" id="IPR012318">
    <property type="entry name" value="HTH_CRP"/>
</dbReference>
<feature type="non-terminal residue" evidence="2">
    <location>
        <position position="82"/>
    </location>
</feature>
<dbReference type="SUPFAM" id="SSF46785">
    <property type="entry name" value="Winged helix' DNA-binding domain"/>
    <property type="match status" value="1"/>
</dbReference>
<dbReference type="InterPro" id="IPR036390">
    <property type="entry name" value="WH_DNA-bd_sf"/>
</dbReference>
<accession>A0ABS9VTE2</accession>